<proteinExistence type="predicted"/>
<protein>
    <recommendedName>
        <fullName evidence="3">PilZ domain-containing protein</fullName>
    </recommendedName>
</protein>
<reference evidence="1 2" key="1">
    <citation type="submission" date="2018-10" db="EMBL/GenBank/DDBJ databases">
        <title>Genomic Encyclopedia of Type Strains, Phase IV (KMG-IV): sequencing the most valuable type-strain genomes for metagenomic binning, comparative biology and taxonomic classification.</title>
        <authorList>
            <person name="Goeker M."/>
        </authorList>
    </citation>
    <scope>NUCLEOTIDE SEQUENCE [LARGE SCALE GENOMIC DNA]</scope>
    <source>
        <strain evidence="1 2">DSM 26916</strain>
    </source>
</reference>
<accession>A0A497XB62</accession>
<dbReference type="RefSeq" id="WP_124962474.1">
    <property type="nucleotide sequence ID" value="NZ_BHVV01000008.1"/>
</dbReference>
<gene>
    <name evidence="1" type="ORF">DFR35_2677</name>
</gene>
<dbReference type="EMBL" id="RCCI01000007">
    <property type="protein sequence ID" value="RLJ62856.1"/>
    <property type="molecule type" value="Genomic_DNA"/>
</dbReference>
<evidence type="ECO:0000313" key="2">
    <source>
        <dbReference type="Proteomes" id="UP000268908"/>
    </source>
</evidence>
<name>A0A497XB62_9PROT</name>
<dbReference type="AlphaFoldDB" id="A0A497XB62"/>
<evidence type="ECO:0008006" key="3">
    <source>
        <dbReference type="Google" id="ProtNLM"/>
    </source>
</evidence>
<evidence type="ECO:0000313" key="1">
    <source>
        <dbReference type="EMBL" id="RLJ62856.1"/>
    </source>
</evidence>
<sequence>MLERRAHPRYQLIPPLRGRAFIDAIGQFEAQLLDVSVDGVRLLLHMSNPDDLARFLVATEKSITATFGRPEGEPWKFALLHTRMTTLDAAGSAGAQCLIASRFVTVPNFTVADLERLVAERQAARV</sequence>
<organism evidence="1 2">
    <name type="scientific">Sulfurisoma sediminicola</name>
    <dbReference type="NCBI Taxonomy" id="1381557"/>
    <lineage>
        <taxon>Bacteria</taxon>
        <taxon>Pseudomonadati</taxon>
        <taxon>Pseudomonadota</taxon>
        <taxon>Betaproteobacteria</taxon>
        <taxon>Nitrosomonadales</taxon>
        <taxon>Sterolibacteriaceae</taxon>
        <taxon>Sulfurisoma</taxon>
    </lineage>
</organism>
<comment type="caution">
    <text evidence="1">The sequence shown here is derived from an EMBL/GenBank/DDBJ whole genome shotgun (WGS) entry which is preliminary data.</text>
</comment>
<dbReference type="Proteomes" id="UP000268908">
    <property type="component" value="Unassembled WGS sequence"/>
</dbReference>
<keyword evidence="2" id="KW-1185">Reference proteome</keyword>